<dbReference type="GO" id="GO:0006526">
    <property type="term" value="P:L-arginine biosynthetic process"/>
    <property type="evidence" value="ECO:0007669"/>
    <property type="project" value="UniProtKB-UniPathway"/>
</dbReference>
<dbReference type="PANTHER" id="PTHR34471:SF1">
    <property type="entry name" value="ARGININE REPRESSOR"/>
    <property type="match status" value="1"/>
</dbReference>
<gene>
    <name evidence="7" type="primary">argR</name>
    <name evidence="10" type="ORF">AKK44_04470</name>
</gene>
<feature type="domain" description="Arginine repressor DNA-binding" evidence="8">
    <location>
        <begin position="1"/>
        <end position="68"/>
    </location>
</feature>
<dbReference type="SUPFAM" id="SSF55252">
    <property type="entry name" value="C-terminal domain of arginine repressor"/>
    <property type="match status" value="1"/>
</dbReference>
<keyword evidence="7" id="KW-0678">Repressor</keyword>
<dbReference type="GO" id="GO:0034618">
    <property type="term" value="F:arginine binding"/>
    <property type="evidence" value="ECO:0007669"/>
    <property type="project" value="InterPro"/>
</dbReference>
<dbReference type="SUPFAM" id="SSF46785">
    <property type="entry name" value="Winged helix' DNA-binding domain"/>
    <property type="match status" value="1"/>
</dbReference>
<name>A0A0P6S1V3_9STRE</name>
<evidence type="ECO:0000313" key="10">
    <source>
        <dbReference type="EMBL" id="KPJ22495.1"/>
    </source>
</evidence>
<keyword evidence="7" id="KW-0055">Arginine biosynthesis</keyword>
<evidence type="ECO:0000256" key="4">
    <source>
        <dbReference type="ARBA" id="ARBA00023015"/>
    </source>
</evidence>
<keyword evidence="4 7" id="KW-0805">Transcription regulation</keyword>
<feature type="domain" description="Arginine repressor C-terminal" evidence="9">
    <location>
        <begin position="89"/>
        <end position="148"/>
    </location>
</feature>
<comment type="caution">
    <text evidence="10">The sequence shown here is derived from an EMBL/GenBank/DDBJ whole genome shotgun (WGS) entry which is preliminary data.</text>
</comment>
<dbReference type="PRINTS" id="PR01467">
    <property type="entry name" value="ARGREPRESSOR"/>
</dbReference>
<reference evidence="10 11" key="1">
    <citation type="submission" date="2015-08" db="EMBL/GenBank/DDBJ databases">
        <title>Genome sequence of Streptococcus phocae subsp. phocae ATCC 51973T isolated from liver specimen obtained from seal.</title>
        <authorList>
            <person name="Avendano-Herrera R."/>
        </authorList>
    </citation>
    <scope>NUCLEOTIDE SEQUENCE [LARGE SCALE GENOMIC DNA]</scope>
    <source>
        <strain evidence="10 11">ATCC 51973</strain>
    </source>
</reference>
<evidence type="ECO:0000313" key="11">
    <source>
        <dbReference type="Proteomes" id="UP000049578"/>
    </source>
</evidence>
<dbReference type="Pfam" id="PF02863">
    <property type="entry name" value="Arg_repressor_C"/>
    <property type="match status" value="1"/>
</dbReference>
<keyword evidence="3 7" id="KW-0963">Cytoplasm</keyword>
<dbReference type="GO" id="GO:0005737">
    <property type="term" value="C:cytoplasm"/>
    <property type="evidence" value="ECO:0007669"/>
    <property type="project" value="UniProtKB-SubCell"/>
</dbReference>
<dbReference type="InterPro" id="IPR036390">
    <property type="entry name" value="WH_DNA-bd_sf"/>
</dbReference>
<evidence type="ECO:0000256" key="3">
    <source>
        <dbReference type="ARBA" id="ARBA00022490"/>
    </source>
</evidence>
<comment type="subcellular location">
    <subcellularLocation>
        <location evidence="1 7">Cytoplasm</location>
    </subcellularLocation>
</comment>
<protein>
    <recommendedName>
        <fullName evidence="7">Arginine repressor</fullName>
    </recommendedName>
</protein>
<dbReference type="InterPro" id="IPR020899">
    <property type="entry name" value="Arg_repress_C"/>
</dbReference>
<dbReference type="InterPro" id="IPR036388">
    <property type="entry name" value="WH-like_DNA-bd_sf"/>
</dbReference>
<evidence type="ECO:0000256" key="1">
    <source>
        <dbReference type="ARBA" id="ARBA00004496"/>
    </source>
</evidence>
<evidence type="ECO:0000256" key="2">
    <source>
        <dbReference type="ARBA" id="ARBA00008316"/>
    </source>
</evidence>
<comment type="function">
    <text evidence="7">Regulates arginine biosynthesis genes.</text>
</comment>
<keyword evidence="6 7" id="KW-0804">Transcription</keyword>
<dbReference type="Proteomes" id="UP000049578">
    <property type="component" value="Unassembled WGS sequence"/>
</dbReference>
<dbReference type="GO" id="GO:0003700">
    <property type="term" value="F:DNA-binding transcription factor activity"/>
    <property type="evidence" value="ECO:0007669"/>
    <property type="project" value="UniProtKB-UniRule"/>
</dbReference>
<dbReference type="InterPro" id="IPR001669">
    <property type="entry name" value="Arg_repress"/>
</dbReference>
<dbReference type="EMBL" id="LHQM01000013">
    <property type="protein sequence ID" value="KPJ22495.1"/>
    <property type="molecule type" value="Genomic_DNA"/>
</dbReference>
<keyword evidence="11" id="KW-1185">Reference proteome</keyword>
<evidence type="ECO:0000256" key="7">
    <source>
        <dbReference type="HAMAP-Rule" id="MF_00173"/>
    </source>
</evidence>
<proteinExistence type="inferred from homology"/>
<dbReference type="UniPathway" id="UPA00068"/>
<organism evidence="10 11">
    <name type="scientific">Streptococcus phocae</name>
    <dbReference type="NCBI Taxonomy" id="119224"/>
    <lineage>
        <taxon>Bacteria</taxon>
        <taxon>Bacillati</taxon>
        <taxon>Bacillota</taxon>
        <taxon>Bacilli</taxon>
        <taxon>Lactobacillales</taxon>
        <taxon>Streptococcaceae</taxon>
        <taxon>Streptococcus</taxon>
    </lineage>
</organism>
<dbReference type="InterPro" id="IPR036251">
    <property type="entry name" value="Arg_repress_C_sf"/>
</dbReference>
<dbReference type="PATRIC" id="fig|119224.3.peg.425"/>
<accession>A0A0P6S1V3</accession>
<dbReference type="RefSeq" id="WP_037596017.1">
    <property type="nucleotide sequence ID" value="NZ_LHQM01000013.1"/>
</dbReference>
<evidence type="ECO:0000256" key="5">
    <source>
        <dbReference type="ARBA" id="ARBA00023125"/>
    </source>
</evidence>
<dbReference type="PANTHER" id="PTHR34471">
    <property type="entry name" value="ARGININE REPRESSOR"/>
    <property type="match status" value="1"/>
</dbReference>
<sequence>MKKTERLDLIKKMVLSHDIETQHDLLKLLNEHGLALTQATISRDMNEIGIVKIPSGTGKYVYGLSQDSGKKVIQRPASIKKTILEISDKVDQLEQYIHLNVVPGNSKLIKRYLLTDFSDRIFSLIADDDSLLLVAKSEADADLIRQEVSLWMQGPA</sequence>
<dbReference type="GO" id="GO:1900079">
    <property type="term" value="P:regulation of arginine biosynthetic process"/>
    <property type="evidence" value="ECO:0007669"/>
    <property type="project" value="UniProtKB-UniRule"/>
</dbReference>
<dbReference type="GO" id="GO:0051259">
    <property type="term" value="P:protein complex oligomerization"/>
    <property type="evidence" value="ECO:0007669"/>
    <property type="project" value="InterPro"/>
</dbReference>
<evidence type="ECO:0000259" key="9">
    <source>
        <dbReference type="Pfam" id="PF02863"/>
    </source>
</evidence>
<keyword evidence="5 7" id="KW-0238">DNA-binding</keyword>
<dbReference type="Gene3D" id="1.10.10.10">
    <property type="entry name" value="Winged helix-like DNA-binding domain superfamily/Winged helix DNA-binding domain"/>
    <property type="match status" value="1"/>
</dbReference>
<comment type="pathway">
    <text evidence="7">Amino-acid biosynthesis; L-arginine biosynthesis [regulation].</text>
</comment>
<dbReference type="InterPro" id="IPR020900">
    <property type="entry name" value="Arg_repress_DNA-bd"/>
</dbReference>
<dbReference type="HAMAP" id="MF_00173">
    <property type="entry name" value="Arg_repressor"/>
    <property type="match status" value="1"/>
</dbReference>
<evidence type="ECO:0000256" key="6">
    <source>
        <dbReference type="ARBA" id="ARBA00023163"/>
    </source>
</evidence>
<dbReference type="GO" id="GO:0003677">
    <property type="term" value="F:DNA binding"/>
    <property type="evidence" value="ECO:0007669"/>
    <property type="project" value="UniProtKB-KW"/>
</dbReference>
<keyword evidence="7" id="KW-0028">Amino-acid biosynthesis</keyword>
<evidence type="ECO:0000259" key="8">
    <source>
        <dbReference type="Pfam" id="PF01316"/>
    </source>
</evidence>
<dbReference type="STRING" id="119224.AKK44_04470"/>
<comment type="similarity">
    <text evidence="2 7">Belongs to the ArgR family.</text>
</comment>
<dbReference type="AlphaFoldDB" id="A0A0P6S1V3"/>
<dbReference type="Pfam" id="PF01316">
    <property type="entry name" value="Arg_repressor"/>
    <property type="match status" value="1"/>
</dbReference>